<evidence type="ECO:0000313" key="3">
    <source>
        <dbReference type="Proteomes" id="UP000727654"/>
    </source>
</evidence>
<dbReference type="Proteomes" id="UP000727654">
    <property type="component" value="Unassembled WGS sequence"/>
</dbReference>
<keyword evidence="3" id="KW-1185">Reference proteome</keyword>
<accession>A0ABM8XWS4</accession>
<sequence length="94" mass="10161">MAKVATREWGITAPDTCRECSTRELVEGGWTTALSPIGKQRTSTREAGELQSPNAKAGLEDTNPKDSIALMRGHVAEKVRLLGKDDELVNEVPA</sequence>
<proteinExistence type="predicted"/>
<feature type="region of interest" description="Disordered" evidence="1">
    <location>
        <begin position="35"/>
        <end position="64"/>
    </location>
</feature>
<name>A0ABM8XWS4_9BURK</name>
<evidence type="ECO:0000256" key="1">
    <source>
        <dbReference type="SAM" id="MobiDB-lite"/>
    </source>
</evidence>
<comment type="caution">
    <text evidence="2">The sequence shown here is derived from an EMBL/GenBank/DDBJ whole genome shotgun (WGS) entry which is preliminary data.</text>
</comment>
<evidence type="ECO:0000313" key="2">
    <source>
        <dbReference type="EMBL" id="CAG9184838.1"/>
    </source>
</evidence>
<gene>
    <name evidence="2" type="ORF">LMG23992_05355</name>
</gene>
<dbReference type="EMBL" id="CAJZAI010000026">
    <property type="protein sequence ID" value="CAG9184838.1"/>
    <property type="molecule type" value="Genomic_DNA"/>
</dbReference>
<organism evidence="2 3">
    <name type="scientific">Cupriavidus laharis</name>
    <dbReference type="NCBI Taxonomy" id="151654"/>
    <lineage>
        <taxon>Bacteria</taxon>
        <taxon>Pseudomonadati</taxon>
        <taxon>Pseudomonadota</taxon>
        <taxon>Betaproteobacteria</taxon>
        <taxon>Burkholderiales</taxon>
        <taxon>Burkholderiaceae</taxon>
        <taxon>Cupriavidus</taxon>
    </lineage>
</organism>
<dbReference type="RefSeq" id="WP_224082785.1">
    <property type="nucleotide sequence ID" value="NZ_CAJZAI010000026.1"/>
</dbReference>
<protein>
    <submittedName>
        <fullName evidence="2">Uncharacterized protein</fullName>
    </submittedName>
</protein>
<reference evidence="2 3" key="1">
    <citation type="submission" date="2021-08" db="EMBL/GenBank/DDBJ databases">
        <authorList>
            <person name="Peeters C."/>
        </authorList>
    </citation>
    <scope>NUCLEOTIDE SEQUENCE [LARGE SCALE GENOMIC DNA]</scope>
    <source>
        <strain evidence="2 3">LMG 23992</strain>
    </source>
</reference>